<name>A0A9W6Y3D1_9STRA</name>
<feature type="compositionally biased region" description="Basic and acidic residues" evidence="1">
    <location>
        <begin position="35"/>
        <end position="78"/>
    </location>
</feature>
<comment type="caution">
    <text evidence="2">The sequence shown here is derived from an EMBL/GenBank/DDBJ whole genome shotgun (WGS) entry which is preliminary data.</text>
</comment>
<evidence type="ECO:0000313" key="2">
    <source>
        <dbReference type="EMBL" id="GMF51284.1"/>
    </source>
</evidence>
<reference evidence="2" key="1">
    <citation type="submission" date="2023-04" db="EMBL/GenBank/DDBJ databases">
        <title>Phytophthora fragariaefolia NBRC 109709.</title>
        <authorList>
            <person name="Ichikawa N."/>
            <person name="Sato H."/>
            <person name="Tonouchi N."/>
        </authorList>
    </citation>
    <scope>NUCLEOTIDE SEQUENCE</scope>
    <source>
        <strain evidence="2">NBRC 109709</strain>
    </source>
</reference>
<evidence type="ECO:0000313" key="3">
    <source>
        <dbReference type="Proteomes" id="UP001165121"/>
    </source>
</evidence>
<sequence length="130" mass="15310">MLDQLRKEVDGATEKHSAIGADMLQVLMFMREDADRRAETEDRRRREDRAAHLASEKKERKERESRRRDKATEAEARRCQKLKLSQQLREEQNKKEAAVAAESRRRYEERVERDRADILAKRGVKSSVSS</sequence>
<organism evidence="2 3">
    <name type="scientific">Phytophthora fragariaefolia</name>
    <dbReference type="NCBI Taxonomy" id="1490495"/>
    <lineage>
        <taxon>Eukaryota</taxon>
        <taxon>Sar</taxon>
        <taxon>Stramenopiles</taxon>
        <taxon>Oomycota</taxon>
        <taxon>Peronosporomycetes</taxon>
        <taxon>Peronosporales</taxon>
        <taxon>Peronosporaceae</taxon>
        <taxon>Phytophthora</taxon>
    </lineage>
</organism>
<accession>A0A9W6Y3D1</accession>
<protein>
    <submittedName>
        <fullName evidence="2">Unnamed protein product</fullName>
    </submittedName>
</protein>
<feature type="compositionally biased region" description="Basic and acidic residues" evidence="1">
    <location>
        <begin position="1"/>
        <end position="17"/>
    </location>
</feature>
<feature type="region of interest" description="Disordered" evidence="1">
    <location>
        <begin position="1"/>
        <end position="20"/>
    </location>
</feature>
<feature type="compositionally biased region" description="Basic and acidic residues" evidence="1">
    <location>
        <begin position="88"/>
        <end position="120"/>
    </location>
</feature>
<proteinExistence type="predicted"/>
<dbReference type="EMBL" id="BSXT01002857">
    <property type="protein sequence ID" value="GMF51284.1"/>
    <property type="molecule type" value="Genomic_DNA"/>
</dbReference>
<gene>
    <name evidence="2" type="ORF">Pfra01_002068700</name>
</gene>
<feature type="region of interest" description="Disordered" evidence="1">
    <location>
        <begin position="35"/>
        <end position="130"/>
    </location>
</feature>
<dbReference type="Proteomes" id="UP001165121">
    <property type="component" value="Unassembled WGS sequence"/>
</dbReference>
<evidence type="ECO:0000256" key="1">
    <source>
        <dbReference type="SAM" id="MobiDB-lite"/>
    </source>
</evidence>
<keyword evidence="3" id="KW-1185">Reference proteome</keyword>
<dbReference type="AlphaFoldDB" id="A0A9W6Y3D1"/>